<dbReference type="CDD" id="cd00077">
    <property type="entry name" value="HDc"/>
    <property type="match status" value="1"/>
</dbReference>
<feature type="binding site" evidence="4">
    <location>
        <position position="285"/>
    </location>
    <ligand>
        <name>Zn(2+)</name>
        <dbReference type="ChEBI" id="CHEBI:29105"/>
        <label>1</label>
    </ligand>
</feature>
<dbReference type="InterPro" id="IPR002073">
    <property type="entry name" value="PDEase_catalytic_dom"/>
</dbReference>
<dbReference type="InterPro" id="IPR036971">
    <property type="entry name" value="PDEase_catalytic_dom_sf"/>
</dbReference>
<evidence type="ECO:0000313" key="8">
    <source>
        <dbReference type="Proteomes" id="UP000605846"/>
    </source>
</evidence>
<organism evidence="7 8">
    <name type="scientific">Apophysomyces ossiformis</name>
    <dbReference type="NCBI Taxonomy" id="679940"/>
    <lineage>
        <taxon>Eukaryota</taxon>
        <taxon>Fungi</taxon>
        <taxon>Fungi incertae sedis</taxon>
        <taxon>Mucoromycota</taxon>
        <taxon>Mucoromycotina</taxon>
        <taxon>Mucoromycetes</taxon>
        <taxon>Mucorales</taxon>
        <taxon>Mucorineae</taxon>
        <taxon>Mucoraceae</taxon>
        <taxon>Apophysomyces</taxon>
    </lineage>
</organism>
<evidence type="ECO:0000256" key="5">
    <source>
        <dbReference type="SAM" id="MobiDB-lite"/>
    </source>
</evidence>
<dbReference type="OrthoDB" id="546632at2759"/>
<keyword evidence="1 4" id="KW-0479">Metal-binding</keyword>
<evidence type="ECO:0000256" key="1">
    <source>
        <dbReference type="ARBA" id="ARBA00022723"/>
    </source>
</evidence>
<dbReference type="EMBL" id="JABAYA010000164">
    <property type="protein sequence ID" value="KAF7723081.1"/>
    <property type="molecule type" value="Genomic_DNA"/>
</dbReference>
<dbReference type="Gene3D" id="1.10.1300.10">
    <property type="entry name" value="3'5'-cyclic nucleotide phosphodiesterase, catalytic domain"/>
    <property type="match status" value="1"/>
</dbReference>
<dbReference type="GO" id="GO:0046872">
    <property type="term" value="F:metal ion binding"/>
    <property type="evidence" value="ECO:0007669"/>
    <property type="project" value="UniProtKB-KW"/>
</dbReference>
<feature type="binding site" evidence="4">
    <location>
        <position position="91"/>
    </location>
    <ligand>
        <name>Zn(2+)</name>
        <dbReference type="ChEBI" id="CHEBI:29105"/>
        <label>1</label>
    </ligand>
</feature>
<dbReference type="InterPro" id="IPR023088">
    <property type="entry name" value="PDEase"/>
</dbReference>
<dbReference type="PANTHER" id="PTHR11347">
    <property type="entry name" value="CYCLIC NUCLEOTIDE PHOSPHODIESTERASE"/>
    <property type="match status" value="1"/>
</dbReference>
<gene>
    <name evidence="7" type="ORF">EC973_002365</name>
</gene>
<dbReference type="Proteomes" id="UP000605846">
    <property type="component" value="Unassembled WGS sequence"/>
</dbReference>
<proteinExistence type="predicted"/>
<feature type="region of interest" description="Disordered" evidence="5">
    <location>
        <begin position="430"/>
        <end position="452"/>
    </location>
</feature>
<evidence type="ECO:0000313" key="7">
    <source>
        <dbReference type="EMBL" id="KAF7723081.1"/>
    </source>
</evidence>
<feature type="binding site" evidence="4">
    <location>
        <position position="128"/>
    </location>
    <ligand>
        <name>Zn(2+)</name>
        <dbReference type="ChEBI" id="CHEBI:29105"/>
        <label>1</label>
    </ligand>
</feature>
<dbReference type="SMART" id="SM00471">
    <property type="entry name" value="HDc"/>
    <property type="match status" value="1"/>
</dbReference>
<feature type="domain" description="PDEase" evidence="6">
    <location>
        <begin position="2"/>
        <end position="379"/>
    </location>
</feature>
<dbReference type="PROSITE" id="PS51845">
    <property type="entry name" value="PDEASE_I_2"/>
    <property type="match status" value="1"/>
</dbReference>
<keyword evidence="2" id="KW-0378">Hydrolase</keyword>
<sequence>MLILKYNTLSADDLFVVERRFLRWLDNKGPVINPDFNILNCARTDVYGHLLGLLAKLKVLDTLGIDASQMLDFLIDVDAAYLDAPYHSFYHAVDIVTVLYYMLTELVAVRYLSPLDVAALLLSALCHDAGHPGYTNLYQVNCNTPLAKKYNNTSVLESYSVEIGQDLLRKHKLLKSLESHEQRQFLKKFENMILSTDMVYHYELQEQLGSLEELVTYIMWLDADDTSDADSLLWDMSWCSDNDNDSNTVGDGCSNSSYSVPDDEGLLLDESQRQSLCRILLHAADISNTVRPWPVSKQWSDLIVQEFFRQGDAEKAAGLEVSPGMDREHASQPTISLKFGDFVVKPYFEALASVLPAGHVFLDHLARNREEWIRLKDYPTVTDAVSPPPPLAYHERQFPVSLLPAQPVPNPTGRRVSVPAGLVVIPDRQYYHPPQPRRQSARHTGFRSTSHSTLRQVNNDMMDFFFYRRKSEQICNYNDAFFEPPMVI</sequence>
<dbReference type="InterPro" id="IPR003607">
    <property type="entry name" value="HD/PDEase_dom"/>
</dbReference>
<name>A0A8H7BN00_9FUNG</name>
<dbReference type="AlphaFoldDB" id="A0A8H7BN00"/>
<feature type="active site" description="Proton donor" evidence="3">
    <location>
        <position position="87"/>
    </location>
</feature>
<comment type="caution">
    <text evidence="7">The sequence shown here is derived from an EMBL/GenBank/DDBJ whole genome shotgun (WGS) entry which is preliminary data.</text>
</comment>
<dbReference type="PRINTS" id="PR00387">
    <property type="entry name" value="PDIESTERASE1"/>
</dbReference>
<evidence type="ECO:0000259" key="6">
    <source>
        <dbReference type="PROSITE" id="PS51845"/>
    </source>
</evidence>
<feature type="binding site" evidence="4">
    <location>
        <position position="128"/>
    </location>
    <ligand>
        <name>Zn(2+)</name>
        <dbReference type="ChEBI" id="CHEBI:29105"/>
        <label>2</label>
    </ligand>
</feature>
<feature type="binding site" evidence="4">
    <location>
        <position position="127"/>
    </location>
    <ligand>
        <name>Zn(2+)</name>
        <dbReference type="ChEBI" id="CHEBI:29105"/>
        <label>1</label>
    </ligand>
</feature>
<accession>A0A8H7BN00</accession>
<dbReference type="Pfam" id="PF00233">
    <property type="entry name" value="PDEase_I"/>
    <property type="match status" value="1"/>
</dbReference>
<dbReference type="GO" id="GO:0007165">
    <property type="term" value="P:signal transduction"/>
    <property type="evidence" value="ECO:0007669"/>
    <property type="project" value="InterPro"/>
</dbReference>
<evidence type="ECO:0000256" key="2">
    <source>
        <dbReference type="ARBA" id="ARBA00022801"/>
    </source>
</evidence>
<evidence type="ECO:0000256" key="3">
    <source>
        <dbReference type="PIRSR" id="PIRSR623088-1"/>
    </source>
</evidence>
<evidence type="ECO:0000256" key="4">
    <source>
        <dbReference type="PIRSR" id="PIRSR623088-3"/>
    </source>
</evidence>
<reference evidence="7" key="1">
    <citation type="submission" date="2020-01" db="EMBL/GenBank/DDBJ databases">
        <title>Genome Sequencing of Three Apophysomyces-Like Fungal Strains Confirms a Novel Fungal Genus in the Mucoromycota with divergent Burkholderia-like Endosymbiotic Bacteria.</title>
        <authorList>
            <person name="Stajich J.E."/>
            <person name="Macias A.M."/>
            <person name="Carter-House D."/>
            <person name="Lovett B."/>
            <person name="Kasson L.R."/>
            <person name="Berry K."/>
            <person name="Grigoriev I."/>
            <person name="Chang Y."/>
            <person name="Spatafora J."/>
            <person name="Kasson M.T."/>
        </authorList>
    </citation>
    <scope>NUCLEOTIDE SEQUENCE</scope>
    <source>
        <strain evidence="7">NRRL A-21654</strain>
    </source>
</reference>
<dbReference type="SUPFAM" id="SSF109604">
    <property type="entry name" value="HD-domain/PDEase-like"/>
    <property type="match status" value="1"/>
</dbReference>
<dbReference type="GO" id="GO:0004114">
    <property type="term" value="F:3',5'-cyclic-nucleotide phosphodiesterase activity"/>
    <property type="evidence" value="ECO:0007669"/>
    <property type="project" value="InterPro"/>
</dbReference>
<protein>
    <recommendedName>
        <fullName evidence="6">PDEase domain-containing protein</fullName>
    </recommendedName>
</protein>
<keyword evidence="8" id="KW-1185">Reference proteome</keyword>